<dbReference type="Proteomes" id="UP000219335">
    <property type="component" value="Unassembled WGS sequence"/>
</dbReference>
<evidence type="ECO:0000313" key="1">
    <source>
        <dbReference type="EMBL" id="SOD17736.1"/>
    </source>
</evidence>
<accession>A0A286A769</accession>
<organism evidence="1 2">
    <name type="scientific">Nitrosomonas ureae</name>
    <dbReference type="NCBI Taxonomy" id="44577"/>
    <lineage>
        <taxon>Bacteria</taxon>
        <taxon>Pseudomonadati</taxon>
        <taxon>Pseudomonadota</taxon>
        <taxon>Betaproteobacteria</taxon>
        <taxon>Nitrosomonadales</taxon>
        <taxon>Nitrosomonadaceae</taxon>
        <taxon>Nitrosomonas</taxon>
    </lineage>
</organism>
<dbReference type="AlphaFoldDB" id="A0A286A769"/>
<evidence type="ECO:0000313" key="2">
    <source>
        <dbReference type="Proteomes" id="UP000219335"/>
    </source>
</evidence>
<protein>
    <submittedName>
        <fullName evidence="1">Membrane-anchored ribosome-binding protein, inhibits growth in stationary phase, ElaB/YqjD/DUF883 family</fullName>
    </submittedName>
</protein>
<sequence length="125" mass="13921">MEQSKKPSNLDKTSHLAHDAIDTVTNATYQVATKIVDKGDELHQVANKIVEKGDELNNLAHDTINKATTATHEAIDKLTEKKEELINAEQEMIMRYSTYVRDNPKIAIGIAAGVGYLISKFLNNR</sequence>
<gene>
    <name evidence="1" type="ORF">SAMN06297164_1322</name>
</gene>
<dbReference type="EMBL" id="OCMU01000001">
    <property type="protein sequence ID" value="SOD17736.1"/>
    <property type="molecule type" value="Genomic_DNA"/>
</dbReference>
<proteinExistence type="predicted"/>
<name>A0A286A769_9PROT</name>
<dbReference type="RefSeq" id="WP_097104496.1">
    <property type="nucleotide sequence ID" value="NZ_OCMU01000001.1"/>
</dbReference>
<reference evidence="1 2" key="1">
    <citation type="submission" date="2017-09" db="EMBL/GenBank/DDBJ databases">
        <authorList>
            <person name="Ehlers B."/>
            <person name="Leendertz F.H."/>
        </authorList>
    </citation>
    <scope>NUCLEOTIDE SEQUENCE [LARGE SCALE GENOMIC DNA]</scope>
    <source>
        <strain evidence="1 2">Nm42</strain>
    </source>
</reference>